<dbReference type="GO" id="GO:0000981">
    <property type="term" value="F:DNA-binding transcription factor activity, RNA polymerase II-specific"/>
    <property type="evidence" value="ECO:0007669"/>
    <property type="project" value="UniProtKB-ARBA"/>
</dbReference>
<dbReference type="Gene3D" id="3.30.160.60">
    <property type="entry name" value="Classic Zinc Finger"/>
    <property type="match status" value="4"/>
</dbReference>
<dbReference type="GO" id="GO:0000785">
    <property type="term" value="C:chromatin"/>
    <property type="evidence" value="ECO:0007669"/>
    <property type="project" value="TreeGrafter"/>
</dbReference>
<dbReference type="FunFam" id="3.30.160.60:FF:002343">
    <property type="entry name" value="Zinc finger protein 33A"/>
    <property type="match status" value="1"/>
</dbReference>
<dbReference type="InterPro" id="IPR036236">
    <property type="entry name" value="Znf_C2H2_sf"/>
</dbReference>
<feature type="domain" description="C2H2-type" evidence="7">
    <location>
        <begin position="106"/>
        <end position="141"/>
    </location>
</feature>
<dbReference type="PANTHER" id="PTHR14003:SF22">
    <property type="entry name" value="FINGER DOMAIN PROTEIN, PUTATIVE (AFU_ORTHOLOGUE AFUA_4G11480)-RELATED"/>
    <property type="match status" value="1"/>
</dbReference>
<dbReference type="GO" id="GO:0005667">
    <property type="term" value="C:transcription regulator complex"/>
    <property type="evidence" value="ECO:0007669"/>
    <property type="project" value="TreeGrafter"/>
</dbReference>
<feature type="domain" description="C2H2-type" evidence="7">
    <location>
        <begin position="16"/>
        <end position="45"/>
    </location>
</feature>
<dbReference type="FunFam" id="3.30.160.60:FF:000072">
    <property type="entry name" value="zinc finger protein 143 isoform X1"/>
    <property type="match status" value="1"/>
</dbReference>
<keyword evidence="9" id="KW-1185">Reference proteome</keyword>
<feature type="compositionally biased region" description="Polar residues" evidence="6">
    <location>
        <begin position="306"/>
        <end position="326"/>
    </location>
</feature>
<comment type="caution">
    <text evidence="8">The sequence shown here is derived from an EMBL/GenBank/DDBJ whole genome shotgun (WGS) entry which is preliminary data.</text>
</comment>
<proteinExistence type="predicted"/>
<feature type="region of interest" description="Disordered" evidence="6">
    <location>
        <begin position="197"/>
        <end position="242"/>
    </location>
</feature>
<dbReference type="PANTHER" id="PTHR14003">
    <property type="entry name" value="TRANSCRIPTIONAL REPRESSOR PROTEIN YY"/>
    <property type="match status" value="1"/>
</dbReference>
<reference evidence="8" key="1">
    <citation type="journal article" date="2023" name="Mol. Phylogenet. Evol.">
        <title>Genome-scale phylogeny and comparative genomics of the fungal order Sordariales.</title>
        <authorList>
            <person name="Hensen N."/>
            <person name="Bonometti L."/>
            <person name="Westerberg I."/>
            <person name="Brannstrom I.O."/>
            <person name="Guillou S."/>
            <person name="Cros-Aarteil S."/>
            <person name="Calhoun S."/>
            <person name="Haridas S."/>
            <person name="Kuo A."/>
            <person name="Mondo S."/>
            <person name="Pangilinan J."/>
            <person name="Riley R."/>
            <person name="LaButti K."/>
            <person name="Andreopoulos B."/>
            <person name="Lipzen A."/>
            <person name="Chen C."/>
            <person name="Yan M."/>
            <person name="Daum C."/>
            <person name="Ng V."/>
            <person name="Clum A."/>
            <person name="Steindorff A."/>
            <person name="Ohm R.A."/>
            <person name="Martin F."/>
            <person name="Silar P."/>
            <person name="Natvig D.O."/>
            <person name="Lalanne C."/>
            <person name="Gautier V."/>
            <person name="Ament-Velasquez S.L."/>
            <person name="Kruys A."/>
            <person name="Hutchinson M.I."/>
            <person name="Powell A.J."/>
            <person name="Barry K."/>
            <person name="Miller A.N."/>
            <person name="Grigoriev I.V."/>
            <person name="Debuchy R."/>
            <person name="Gladieux P."/>
            <person name="Hiltunen Thoren M."/>
            <person name="Johannesson H."/>
        </authorList>
    </citation>
    <scope>NUCLEOTIDE SEQUENCE</scope>
    <source>
        <strain evidence="8">CBS 123565</strain>
    </source>
</reference>
<evidence type="ECO:0000256" key="1">
    <source>
        <dbReference type="ARBA" id="ARBA00022723"/>
    </source>
</evidence>
<keyword evidence="2" id="KW-0677">Repeat</keyword>
<dbReference type="AlphaFoldDB" id="A0AAN6UI40"/>
<keyword evidence="1" id="KW-0479">Metal-binding</keyword>
<keyword evidence="3 5" id="KW-0863">Zinc-finger</keyword>
<dbReference type="Proteomes" id="UP001304895">
    <property type="component" value="Unassembled WGS sequence"/>
</dbReference>
<reference evidence="8" key="2">
    <citation type="submission" date="2023-05" db="EMBL/GenBank/DDBJ databases">
        <authorList>
            <consortium name="Lawrence Berkeley National Laboratory"/>
            <person name="Steindorff A."/>
            <person name="Hensen N."/>
            <person name="Bonometti L."/>
            <person name="Westerberg I."/>
            <person name="Brannstrom I.O."/>
            <person name="Guillou S."/>
            <person name="Cros-Aarteil S."/>
            <person name="Calhoun S."/>
            <person name="Haridas S."/>
            <person name="Kuo A."/>
            <person name="Mondo S."/>
            <person name="Pangilinan J."/>
            <person name="Riley R."/>
            <person name="Labutti K."/>
            <person name="Andreopoulos B."/>
            <person name="Lipzen A."/>
            <person name="Chen C."/>
            <person name="Yanf M."/>
            <person name="Daum C."/>
            <person name="Ng V."/>
            <person name="Clum A."/>
            <person name="Ohm R."/>
            <person name="Martin F."/>
            <person name="Silar P."/>
            <person name="Natvig D."/>
            <person name="Lalanne C."/>
            <person name="Gautier V."/>
            <person name="Ament-Velasquez S.L."/>
            <person name="Kruys A."/>
            <person name="Hutchinson M.I."/>
            <person name="Powell A.J."/>
            <person name="Barry K."/>
            <person name="Miller A.N."/>
            <person name="Grigoriev I.V."/>
            <person name="Debuchy R."/>
            <person name="Gladieux P."/>
            <person name="Thoren M.H."/>
            <person name="Johannesson H."/>
        </authorList>
    </citation>
    <scope>NUCLEOTIDE SEQUENCE</scope>
    <source>
        <strain evidence="8">CBS 123565</strain>
    </source>
</reference>
<dbReference type="SMART" id="SM00355">
    <property type="entry name" value="ZnF_C2H2"/>
    <property type="match status" value="4"/>
</dbReference>
<keyword evidence="4" id="KW-0862">Zinc</keyword>
<evidence type="ECO:0000313" key="9">
    <source>
        <dbReference type="Proteomes" id="UP001304895"/>
    </source>
</evidence>
<dbReference type="PROSITE" id="PS50157">
    <property type="entry name" value="ZINC_FINGER_C2H2_2"/>
    <property type="match status" value="4"/>
</dbReference>
<dbReference type="Pfam" id="PF00096">
    <property type="entry name" value="zf-C2H2"/>
    <property type="match status" value="3"/>
</dbReference>
<evidence type="ECO:0000256" key="6">
    <source>
        <dbReference type="SAM" id="MobiDB-lite"/>
    </source>
</evidence>
<dbReference type="InterPro" id="IPR013087">
    <property type="entry name" value="Znf_C2H2_type"/>
</dbReference>
<feature type="compositionally biased region" description="Polar residues" evidence="6">
    <location>
        <begin position="145"/>
        <end position="158"/>
    </location>
</feature>
<dbReference type="PROSITE" id="PS00028">
    <property type="entry name" value="ZINC_FINGER_C2H2_1"/>
    <property type="match status" value="4"/>
</dbReference>
<evidence type="ECO:0000256" key="3">
    <source>
        <dbReference type="ARBA" id="ARBA00022771"/>
    </source>
</evidence>
<protein>
    <recommendedName>
        <fullName evidence="7">C2H2-type domain-containing protein</fullName>
    </recommendedName>
</protein>
<feature type="domain" description="C2H2-type" evidence="7">
    <location>
        <begin position="46"/>
        <end position="75"/>
    </location>
</feature>
<dbReference type="FunFam" id="3.30.160.60:FF:000125">
    <property type="entry name" value="Putative zinc finger protein 143"/>
    <property type="match status" value="1"/>
</dbReference>
<sequence length="452" mass="51045">MDVMEIVHNEPRARPYSCSWVPCPKCFNRKSDLQRHYRIHTNERPFVCPYENCGKSFIQRSALTVHIRTHTGEKPHKCQHPECTKRFSDSSSLARHRRIHTGKRPYKCSHTGCLKSFCRKTTMVKHQRRSHQRGIHATEMDDSVSESASDGSPTTPKNQVDLVWPTQPLVEEQHQYQRAASFQFVPMAYPVQQDYSQRHSLPSGIHPAYHGRPQESPHSQTALHQPEQPQPQQQPQHPAVHSIQRPASMPHHNYFMAEQNNPGVATMAPNPHAMAQHMQYQQMPRQVVERPSLDIPYSSAPGMAASIQSSPGSFSASPARSPSQDAFYTHAPPAQAQAYGLHSASPVDQQAQRYHQMVMAFQNQLPPSQATSVEAIMAQGAAGRSMQQQQRQHGPTAEEQHWYNVVEYQSPVEVPPAGQMPTYGQAVFDPWGIKMEYDDPSMQLPSARVATL</sequence>
<name>A0AAN6UI40_9PEZI</name>
<feature type="domain" description="C2H2-type" evidence="7">
    <location>
        <begin position="76"/>
        <end position="105"/>
    </location>
</feature>
<feature type="region of interest" description="Disordered" evidence="6">
    <location>
        <begin position="303"/>
        <end position="327"/>
    </location>
</feature>
<dbReference type="EMBL" id="MU853413">
    <property type="protein sequence ID" value="KAK4133139.1"/>
    <property type="molecule type" value="Genomic_DNA"/>
</dbReference>
<dbReference type="GO" id="GO:0000978">
    <property type="term" value="F:RNA polymerase II cis-regulatory region sequence-specific DNA binding"/>
    <property type="evidence" value="ECO:0007669"/>
    <property type="project" value="TreeGrafter"/>
</dbReference>
<accession>A0AAN6UI40</accession>
<gene>
    <name evidence="8" type="ORF">BT67DRAFT_56856</name>
</gene>
<evidence type="ECO:0000313" key="8">
    <source>
        <dbReference type="EMBL" id="KAK4133139.1"/>
    </source>
</evidence>
<evidence type="ECO:0000256" key="2">
    <source>
        <dbReference type="ARBA" id="ARBA00022737"/>
    </source>
</evidence>
<feature type="compositionally biased region" description="Basic residues" evidence="6">
    <location>
        <begin position="124"/>
        <end position="134"/>
    </location>
</feature>
<evidence type="ECO:0000256" key="4">
    <source>
        <dbReference type="ARBA" id="ARBA00022833"/>
    </source>
</evidence>
<dbReference type="GO" id="GO:0008270">
    <property type="term" value="F:zinc ion binding"/>
    <property type="evidence" value="ECO:0007669"/>
    <property type="project" value="UniProtKB-KW"/>
</dbReference>
<feature type="compositionally biased region" description="Low complexity" evidence="6">
    <location>
        <begin position="224"/>
        <end position="238"/>
    </location>
</feature>
<evidence type="ECO:0000256" key="5">
    <source>
        <dbReference type="PROSITE-ProRule" id="PRU00042"/>
    </source>
</evidence>
<organism evidence="8 9">
    <name type="scientific">Trichocladium antarcticum</name>
    <dbReference type="NCBI Taxonomy" id="1450529"/>
    <lineage>
        <taxon>Eukaryota</taxon>
        <taxon>Fungi</taxon>
        <taxon>Dikarya</taxon>
        <taxon>Ascomycota</taxon>
        <taxon>Pezizomycotina</taxon>
        <taxon>Sordariomycetes</taxon>
        <taxon>Sordariomycetidae</taxon>
        <taxon>Sordariales</taxon>
        <taxon>Chaetomiaceae</taxon>
        <taxon>Trichocladium</taxon>
    </lineage>
</organism>
<feature type="region of interest" description="Disordered" evidence="6">
    <location>
        <begin position="124"/>
        <end position="160"/>
    </location>
</feature>
<dbReference type="SUPFAM" id="SSF57667">
    <property type="entry name" value="beta-beta-alpha zinc fingers"/>
    <property type="match status" value="2"/>
</dbReference>
<evidence type="ECO:0000259" key="7">
    <source>
        <dbReference type="PROSITE" id="PS50157"/>
    </source>
</evidence>